<proteinExistence type="predicted"/>
<dbReference type="AlphaFoldDB" id="A0A099I6K9"/>
<reference evidence="1 2" key="1">
    <citation type="submission" date="2014-08" db="EMBL/GenBank/DDBJ databases">
        <title>Clostridium innocuum, an unnegligible vancomycin-resistant pathogen causing extra-intestinal infections.</title>
        <authorList>
            <person name="Feng Y."/>
            <person name="Chiu C.-H."/>
        </authorList>
    </citation>
    <scope>NUCLEOTIDE SEQUENCE [LARGE SCALE GENOMIC DNA]</scope>
    <source>
        <strain evidence="1 2">AN88</strain>
    </source>
</reference>
<evidence type="ECO:0000313" key="1">
    <source>
        <dbReference type="EMBL" id="KGJ53211.1"/>
    </source>
</evidence>
<protein>
    <submittedName>
        <fullName evidence="1">Uncharacterized protein</fullName>
    </submittedName>
</protein>
<dbReference type="Proteomes" id="UP000030008">
    <property type="component" value="Unassembled WGS sequence"/>
</dbReference>
<accession>A0A099I6K9</accession>
<gene>
    <name evidence="1" type="ORF">CIAN88_10770</name>
</gene>
<comment type="caution">
    <text evidence="1">The sequence shown here is derived from an EMBL/GenBank/DDBJ whole genome shotgun (WGS) entry which is preliminary data.</text>
</comment>
<sequence>MKHKLPILLVICMLLQLGGVHAAEKEERLLLMSDDLAWLIDVRIKEDDSLQIGFLPADLLVPIACAQGYAAPLSNVKMETNRECITESVGNFLHVDYDYSIYLHMKTFSRDVGLTLPDTGLKTSGELVDFMHKASDKLEMSMLFHYKNYITSDLTAMDYIRYYRRLHGKKLSITYAYMNYMDMEDASIPMDNQLHVRKK</sequence>
<name>A0A099I6K9_CLOIN</name>
<evidence type="ECO:0000313" key="2">
    <source>
        <dbReference type="Proteomes" id="UP000030008"/>
    </source>
</evidence>
<organism evidence="1 2">
    <name type="scientific">Clostridium innocuum</name>
    <dbReference type="NCBI Taxonomy" id="1522"/>
    <lineage>
        <taxon>Bacteria</taxon>
        <taxon>Bacillati</taxon>
        <taxon>Bacillota</taxon>
        <taxon>Clostridia</taxon>
        <taxon>Eubacteriales</taxon>
        <taxon>Clostridiaceae</taxon>
        <taxon>Clostridium</taxon>
    </lineage>
</organism>
<dbReference type="EMBL" id="JQIF01000044">
    <property type="protein sequence ID" value="KGJ53211.1"/>
    <property type="molecule type" value="Genomic_DNA"/>
</dbReference>
<dbReference type="RefSeq" id="WP_044905410.1">
    <property type="nucleotide sequence ID" value="NZ_JAQCQO010000019.1"/>
</dbReference>